<accession>K0SB36</accession>
<evidence type="ECO:0000313" key="3">
    <source>
        <dbReference type="Proteomes" id="UP000266841"/>
    </source>
</evidence>
<comment type="caution">
    <text evidence="2">The sequence shown here is derived from an EMBL/GenBank/DDBJ whole genome shotgun (WGS) entry which is preliminary data.</text>
</comment>
<gene>
    <name evidence="2" type="ORF">THAOC_16871</name>
</gene>
<dbReference type="AlphaFoldDB" id="K0SB36"/>
<name>K0SB36_THAOC</name>
<proteinExistence type="predicted"/>
<evidence type="ECO:0000313" key="2">
    <source>
        <dbReference type="EMBL" id="EJK62515.1"/>
    </source>
</evidence>
<dbReference type="EMBL" id="AGNL01018818">
    <property type="protein sequence ID" value="EJK62515.1"/>
    <property type="molecule type" value="Genomic_DNA"/>
</dbReference>
<evidence type="ECO:0000256" key="1">
    <source>
        <dbReference type="SAM" id="MobiDB-lite"/>
    </source>
</evidence>
<protein>
    <submittedName>
        <fullName evidence="2">Uncharacterized protein</fullName>
    </submittedName>
</protein>
<feature type="compositionally biased region" description="Basic and acidic residues" evidence="1">
    <location>
        <begin position="441"/>
        <end position="451"/>
    </location>
</feature>
<feature type="compositionally biased region" description="Basic and acidic residues" evidence="1">
    <location>
        <begin position="413"/>
        <end position="427"/>
    </location>
</feature>
<reference evidence="2 3" key="1">
    <citation type="journal article" date="2012" name="Genome Biol.">
        <title>Genome and low-iron response of an oceanic diatom adapted to chronic iron limitation.</title>
        <authorList>
            <person name="Lommer M."/>
            <person name="Specht M."/>
            <person name="Roy A.S."/>
            <person name="Kraemer L."/>
            <person name="Andreson R."/>
            <person name="Gutowska M.A."/>
            <person name="Wolf J."/>
            <person name="Bergner S.V."/>
            <person name="Schilhabel M.B."/>
            <person name="Klostermeier U.C."/>
            <person name="Beiko R.G."/>
            <person name="Rosenstiel P."/>
            <person name="Hippler M."/>
            <person name="Laroche J."/>
        </authorList>
    </citation>
    <scope>NUCLEOTIDE SEQUENCE [LARGE SCALE GENOMIC DNA]</scope>
    <source>
        <strain evidence="2 3">CCMP1005</strain>
    </source>
</reference>
<organism evidence="2 3">
    <name type="scientific">Thalassiosira oceanica</name>
    <name type="common">Marine diatom</name>
    <dbReference type="NCBI Taxonomy" id="159749"/>
    <lineage>
        <taxon>Eukaryota</taxon>
        <taxon>Sar</taxon>
        <taxon>Stramenopiles</taxon>
        <taxon>Ochrophyta</taxon>
        <taxon>Bacillariophyta</taxon>
        <taxon>Coscinodiscophyceae</taxon>
        <taxon>Thalassiosirophycidae</taxon>
        <taxon>Thalassiosirales</taxon>
        <taxon>Thalassiosiraceae</taxon>
        <taxon>Thalassiosira</taxon>
    </lineage>
</organism>
<sequence>MSLLVDSSPPQFIVTNDTNSSTLFYQPIHANSTDPQSRVIGELYQDIILDASGNNRVGTHQGFAFNFDNSSTPYNANARSDPTPFLSKDILFFGNAGELNLIDTYILSGSGDFEKFSGGYTLEWKTVSDNPYIAEISLFESNVTNEDQTVLDELAFRITSEGGAYTPIVGEEGQIGQVFQNPVFQHGDQIGINQGYGFLFPDDPHISDTLGYTALELVMGNRQFLFDDGNQMTVLNTLVVEASGPYSKFIGTDLNQKIIEADPNFMADITLTAAVDADDEEQIELYTPTEGTYDFKITSDGGYYAAINNPEGGQIGERFQNPVFSSTGERVGTNQGYGFNFPLVEYTRAIAQGNRIFYLDGGTLNVFNGIIAGATGKYRAYKGGRFSEKIVSYNPVFESEITLVLPASNSKSDSNDQAKEKSDKGGSEETDSSIEEDEMTKDEGVGEDKASSSRIFVLSPMIGLVLALLCFA</sequence>
<feature type="compositionally biased region" description="Acidic residues" evidence="1">
    <location>
        <begin position="428"/>
        <end position="440"/>
    </location>
</feature>
<feature type="region of interest" description="Disordered" evidence="1">
    <location>
        <begin position="408"/>
        <end position="451"/>
    </location>
</feature>
<keyword evidence="3" id="KW-1185">Reference proteome</keyword>
<dbReference type="Proteomes" id="UP000266841">
    <property type="component" value="Unassembled WGS sequence"/>
</dbReference>